<feature type="non-terminal residue" evidence="5">
    <location>
        <position position="181"/>
    </location>
</feature>
<evidence type="ECO:0000256" key="2">
    <source>
        <dbReference type="ARBA" id="ARBA00022980"/>
    </source>
</evidence>
<dbReference type="Pfam" id="PF00833">
    <property type="entry name" value="Ribosomal_S17e"/>
    <property type="match status" value="1"/>
</dbReference>
<dbReference type="InterPro" id="IPR001210">
    <property type="entry name" value="Ribosomal_eS17"/>
</dbReference>
<keyword evidence="2" id="KW-0689">Ribosomal protein</keyword>
<evidence type="ECO:0000313" key="6">
    <source>
        <dbReference type="Proteomes" id="UP000092124"/>
    </source>
</evidence>
<name>A0A1A6GX60_NEOLE</name>
<organism evidence="5 6">
    <name type="scientific">Neotoma lepida</name>
    <name type="common">Desert woodrat</name>
    <dbReference type="NCBI Taxonomy" id="56216"/>
    <lineage>
        <taxon>Eukaryota</taxon>
        <taxon>Metazoa</taxon>
        <taxon>Chordata</taxon>
        <taxon>Craniata</taxon>
        <taxon>Vertebrata</taxon>
        <taxon>Euteleostomi</taxon>
        <taxon>Mammalia</taxon>
        <taxon>Eutheria</taxon>
        <taxon>Euarchontoglires</taxon>
        <taxon>Glires</taxon>
        <taxon>Rodentia</taxon>
        <taxon>Myomorpha</taxon>
        <taxon>Muroidea</taxon>
        <taxon>Cricetidae</taxon>
        <taxon>Neotominae</taxon>
        <taxon>Neotoma</taxon>
    </lineage>
</organism>
<evidence type="ECO:0000256" key="1">
    <source>
        <dbReference type="ARBA" id="ARBA00010444"/>
    </source>
</evidence>
<dbReference type="GO" id="GO:1990904">
    <property type="term" value="C:ribonucleoprotein complex"/>
    <property type="evidence" value="ECO:0007669"/>
    <property type="project" value="UniProtKB-KW"/>
</dbReference>
<dbReference type="GO" id="GO:0003735">
    <property type="term" value="F:structural constituent of ribosome"/>
    <property type="evidence" value="ECO:0007669"/>
    <property type="project" value="InterPro"/>
</dbReference>
<sequence length="181" mass="19852">MSGFASLTVKKMTQVTTAKYRHLGKDFHTIKHVCEENTTISRKKLCNKLASCHPSDEVDPERSCGRPLYPVAGGEKEGIIMFLRSPLDQITEVVPLRLWESLQPAALAVWTLGDIIESKAIITPSGRVLPNQVFSTAPGFQSNSCASSPPVSKESSGTFQQKERTVINTVLNHLGRKSSTQ</sequence>
<dbReference type="EMBL" id="LZPO01066301">
    <property type="protein sequence ID" value="OBS70549.1"/>
    <property type="molecule type" value="Genomic_DNA"/>
</dbReference>
<dbReference type="GO" id="GO:0006412">
    <property type="term" value="P:translation"/>
    <property type="evidence" value="ECO:0007669"/>
    <property type="project" value="InterPro"/>
</dbReference>
<keyword evidence="6" id="KW-1185">Reference proteome</keyword>
<protein>
    <submittedName>
        <fullName evidence="5">Uncharacterized protein</fullName>
    </submittedName>
</protein>
<proteinExistence type="inferred from homology"/>
<feature type="region of interest" description="Disordered" evidence="4">
    <location>
        <begin position="140"/>
        <end position="160"/>
    </location>
</feature>
<evidence type="ECO:0000256" key="3">
    <source>
        <dbReference type="ARBA" id="ARBA00023274"/>
    </source>
</evidence>
<dbReference type="SUPFAM" id="SSF116820">
    <property type="entry name" value="Rps17e-like"/>
    <property type="match status" value="1"/>
</dbReference>
<dbReference type="InterPro" id="IPR036401">
    <property type="entry name" value="Ribosomal_eS17_sf"/>
</dbReference>
<comment type="similarity">
    <text evidence="1">Belongs to the eukaryotic ribosomal protein eS17 family.</text>
</comment>
<evidence type="ECO:0000313" key="5">
    <source>
        <dbReference type="EMBL" id="OBS70549.1"/>
    </source>
</evidence>
<keyword evidence="3" id="KW-0687">Ribonucleoprotein</keyword>
<accession>A0A1A6GX60</accession>
<dbReference type="Gene3D" id="1.10.60.20">
    <property type="entry name" value="Ribosomal protein S17e-like"/>
    <property type="match status" value="1"/>
</dbReference>
<dbReference type="AlphaFoldDB" id="A0A1A6GX60"/>
<dbReference type="GO" id="GO:0005840">
    <property type="term" value="C:ribosome"/>
    <property type="evidence" value="ECO:0007669"/>
    <property type="project" value="UniProtKB-KW"/>
</dbReference>
<comment type="caution">
    <text evidence="5">The sequence shown here is derived from an EMBL/GenBank/DDBJ whole genome shotgun (WGS) entry which is preliminary data.</text>
</comment>
<evidence type="ECO:0000256" key="4">
    <source>
        <dbReference type="SAM" id="MobiDB-lite"/>
    </source>
</evidence>
<reference evidence="5 6" key="1">
    <citation type="submission" date="2016-06" db="EMBL/GenBank/DDBJ databases">
        <title>The Draft Genome Sequence and Annotation of the Desert Woodrat Neotoma lepida.</title>
        <authorList>
            <person name="Campbell M."/>
            <person name="Oakeson K.F."/>
            <person name="Yandell M."/>
            <person name="Halpert J.R."/>
            <person name="Dearing D."/>
        </authorList>
    </citation>
    <scope>NUCLEOTIDE SEQUENCE [LARGE SCALE GENOMIC DNA]</scope>
    <source>
        <strain evidence="5">417</strain>
        <tissue evidence="5">Liver</tissue>
    </source>
</reference>
<gene>
    <name evidence="5" type="ORF">A6R68_00908</name>
</gene>
<dbReference type="Proteomes" id="UP000092124">
    <property type="component" value="Unassembled WGS sequence"/>
</dbReference>